<protein>
    <submittedName>
        <fullName evidence="16">S8 family serine peptidase</fullName>
    </submittedName>
</protein>
<dbReference type="RefSeq" id="WP_336484190.1">
    <property type="nucleotide sequence ID" value="NZ_JBAWSV010000010.1"/>
</dbReference>
<feature type="repeat" description="Cell wall-binding" evidence="10">
    <location>
        <begin position="1141"/>
        <end position="1160"/>
    </location>
</feature>
<feature type="domain" description="Peptidase S8/S53" evidence="14">
    <location>
        <begin position="140"/>
        <end position="386"/>
    </location>
</feature>
<dbReference type="InterPro" id="IPR022398">
    <property type="entry name" value="Peptidase_S8_His-AS"/>
</dbReference>
<feature type="repeat" description="Cell wall-binding" evidence="10">
    <location>
        <begin position="1120"/>
        <end position="1139"/>
    </location>
</feature>
<comment type="cofactor">
    <cofactor evidence="1">
        <name>Ca(2+)</name>
        <dbReference type="ChEBI" id="CHEBI:29108"/>
    </cofactor>
</comment>
<feature type="domain" description="Fervidolysin-like N-terminal prodomain" evidence="15">
    <location>
        <begin position="35"/>
        <end position="105"/>
    </location>
</feature>
<dbReference type="InterPro" id="IPR050131">
    <property type="entry name" value="Peptidase_S8_subtilisin-like"/>
</dbReference>
<keyword evidence="6" id="KW-0677">Repeat</keyword>
<dbReference type="InterPro" id="IPR034084">
    <property type="entry name" value="Thermitase-like_dom"/>
</dbReference>
<feature type="active site" description="Charge relay system" evidence="11">
    <location>
        <position position="148"/>
    </location>
</feature>
<dbReference type="CDD" id="cd07484">
    <property type="entry name" value="Peptidases_S8_Thermitase_like"/>
    <property type="match status" value="1"/>
</dbReference>
<dbReference type="Pfam" id="PF22148">
    <property type="entry name" value="Fervidolysin_NPro-like"/>
    <property type="match status" value="1"/>
</dbReference>
<dbReference type="Gene3D" id="3.40.50.200">
    <property type="entry name" value="Peptidase S8/S53 domain"/>
    <property type="match status" value="1"/>
</dbReference>
<dbReference type="Gene3D" id="2.20.120.10">
    <property type="entry name" value="Multimodular pneumococcal cell wall endolysin, domain 3"/>
    <property type="match status" value="1"/>
</dbReference>
<evidence type="ECO:0000256" key="2">
    <source>
        <dbReference type="ARBA" id="ARBA00004613"/>
    </source>
</evidence>
<dbReference type="InterPro" id="IPR036852">
    <property type="entry name" value="Peptidase_S8/S53_dom_sf"/>
</dbReference>
<dbReference type="EMBL" id="JBAWSV010000010">
    <property type="protein sequence ID" value="MEI4832068.1"/>
    <property type="molecule type" value="Genomic_DNA"/>
</dbReference>
<dbReference type="InterPro" id="IPR054399">
    <property type="entry name" value="Fervidolysin-like_N_prodom"/>
</dbReference>
<evidence type="ECO:0000256" key="1">
    <source>
        <dbReference type="ARBA" id="ARBA00001913"/>
    </source>
</evidence>
<dbReference type="PROSITE" id="PS51892">
    <property type="entry name" value="SUBTILASE"/>
    <property type="match status" value="1"/>
</dbReference>
<dbReference type="InterPro" id="IPR015500">
    <property type="entry name" value="Peptidase_S8_subtilisin-rel"/>
</dbReference>
<dbReference type="Gene3D" id="2.60.120.380">
    <property type="match status" value="5"/>
</dbReference>
<dbReference type="PANTHER" id="PTHR43806:SF11">
    <property type="entry name" value="CEREVISIN-RELATED"/>
    <property type="match status" value="1"/>
</dbReference>
<reference evidence="16 17" key="1">
    <citation type="submission" date="2024-01" db="EMBL/GenBank/DDBJ databases">
        <title>Seven novel Bacillus-like species.</title>
        <authorList>
            <person name="Liu G."/>
        </authorList>
    </citation>
    <scope>NUCLEOTIDE SEQUENCE [LARGE SCALE GENOMIC DNA]</scope>
    <source>
        <strain evidence="16 17">FJAT-53711</strain>
    </source>
</reference>
<dbReference type="SUPFAM" id="SSF52743">
    <property type="entry name" value="Subtilisin-like"/>
    <property type="match status" value="1"/>
</dbReference>
<feature type="signal peptide" evidence="13">
    <location>
        <begin position="1"/>
        <end position="25"/>
    </location>
</feature>
<dbReference type="Gene3D" id="2.10.270.10">
    <property type="entry name" value="Cholin Binding"/>
    <property type="match status" value="1"/>
</dbReference>
<dbReference type="Pfam" id="PF00082">
    <property type="entry name" value="Peptidase_S8"/>
    <property type="match status" value="1"/>
</dbReference>
<evidence type="ECO:0000256" key="9">
    <source>
        <dbReference type="ARBA" id="ARBA00022837"/>
    </source>
</evidence>
<dbReference type="PROSITE" id="PS00138">
    <property type="entry name" value="SUBTILASE_SER"/>
    <property type="match status" value="1"/>
</dbReference>
<keyword evidence="5 11" id="KW-0645">Protease</keyword>
<dbReference type="SUPFAM" id="SSF69360">
    <property type="entry name" value="Cell wall binding repeat"/>
    <property type="match status" value="1"/>
</dbReference>
<gene>
    <name evidence="16" type="ORF">WAX78_21915</name>
</gene>
<evidence type="ECO:0000259" key="14">
    <source>
        <dbReference type="Pfam" id="PF00082"/>
    </source>
</evidence>
<comment type="subcellular location">
    <subcellularLocation>
        <location evidence="2">Secreted</location>
    </subcellularLocation>
</comment>
<evidence type="ECO:0000256" key="12">
    <source>
        <dbReference type="RuleBase" id="RU003355"/>
    </source>
</evidence>
<dbReference type="InterPro" id="IPR018337">
    <property type="entry name" value="Cell_wall/Cho-bd_repeat"/>
</dbReference>
<evidence type="ECO:0000313" key="16">
    <source>
        <dbReference type="EMBL" id="MEI4832068.1"/>
    </source>
</evidence>
<accession>A0ABU8G1D9</accession>
<evidence type="ECO:0000256" key="3">
    <source>
        <dbReference type="ARBA" id="ARBA00011073"/>
    </source>
</evidence>
<feature type="active site" description="Charge relay system" evidence="11">
    <location>
        <position position="180"/>
    </location>
</feature>
<feature type="chain" id="PRO_5045412901" evidence="13">
    <location>
        <begin position="26"/>
        <end position="1221"/>
    </location>
</feature>
<keyword evidence="8 11" id="KW-0720">Serine protease</keyword>
<organism evidence="16 17">
    <name type="scientific">Bacillus yunxiaonensis</name>
    <dbReference type="NCBI Taxonomy" id="3127665"/>
    <lineage>
        <taxon>Bacteria</taxon>
        <taxon>Bacillati</taxon>
        <taxon>Bacillota</taxon>
        <taxon>Bacilli</taxon>
        <taxon>Bacillales</taxon>
        <taxon>Bacillaceae</taxon>
        <taxon>Bacillus</taxon>
    </lineage>
</organism>
<dbReference type="PROSITE" id="PS51170">
    <property type="entry name" value="CW"/>
    <property type="match status" value="4"/>
</dbReference>
<evidence type="ECO:0000256" key="13">
    <source>
        <dbReference type="SAM" id="SignalP"/>
    </source>
</evidence>
<evidence type="ECO:0000256" key="5">
    <source>
        <dbReference type="ARBA" id="ARBA00022670"/>
    </source>
</evidence>
<dbReference type="InterPro" id="IPR000209">
    <property type="entry name" value="Peptidase_S8/S53_dom"/>
</dbReference>
<keyword evidence="7 11" id="KW-0378">Hydrolase</keyword>
<keyword evidence="17" id="KW-1185">Reference proteome</keyword>
<keyword evidence="9" id="KW-0106">Calcium</keyword>
<dbReference type="PANTHER" id="PTHR43806">
    <property type="entry name" value="PEPTIDASE S8"/>
    <property type="match status" value="1"/>
</dbReference>
<sequence length="1221" mass="134040">MKKFTKMAFSVGLATSLLIPTTSFAATPQSIIKQAAQKDARQTMDTFIVKYSERITKKEHSNLGTTVVQSIPALKYDVVRINKGQDTKEVFKKYKKLKKVTNISPSVQYTTFATNDQKVKEAYALSSLHIEEAWKHAGNKPVTVAVIDTGLNVKHPELQHSMLAPYNVVNPAGGFSPEVHGTHVAGIIAAKENNELGAYGINPKAKILPVDVFGGEQGAADYNIAKGILYAVDHGADVINMSLGGPRPSTVVQEAINKAVEKNVVVVAAAGNDGKNVYSYPASYNGVISVGATDADNRLTDFSTYGPSMDVVAPGAQIFSTVYTPEKPDTYAKLDGTSMASPIVAGVVSLIKSKYPDLNSYQVEALLKSTATDLGEKGYDIKYGYGLVNPVAALDFDVSKLSNYAKPTPATLENAEAVTFENNSATRKGALTKPFESHNYKINLDKGNYAQFALESSENFDYKLRLHFYPEGSKEATETITVNDTLAGKVESGLFKAKEKGTLVVEVTDANGNYDPNGSSAYTLTMNFADHVNDTIASAENPYNVTSLPFQSNNIQDGAPTFTGEENVDTDYYRVRFPYDGYGQINMNAITGVDTSITIYPENKKEDINSHIVGENSGTHEKESLAFPVKASETYIVEVTGNGPKEAMMGEQAENRIFGSILPYELTIDMANMPNDEDNFPAENASFDLFAGEELTAAQSAQMLQSAVPMNIDESKKAFFQRDKDIDLYKVTAKEDTIISTELAGDPLGQTMLKLYEYNEEAGVLIEKMDGSLFSMLAALFGGGAKDANSNYMLEANKQYVIAATSLGSITGHPYEIKTKTVTHVTQDEHGMNNDPETATPIELNSSIKDRLVTASDIDTYYLKMKEDTLTSFKLETVMMDNAEKEKYPSSLTMSPLYMLVVAEDTNGNKKLDPEEEEKMLPYANLQKGIAGSFQGKKDVGYFFMIQQHPLNMGASLNVNEYELSVSVVNQEDEDKDSVVKNNVPSKPIELKTENHKEWTASGLYNAGVSFGDSDYYVFTNPGKQDVTISLTSPKGLDSVLSIYKDNGDLIKKVDSYITNDAEEITLNLNKGKYYIKAEDVKGASSNDPYQLSVKIKPHAGWNGEGGNWYYFHPDTLELATGWLHDGGKWYYLNPNDGRMQTGWLLDNGVWYYLHNSGAMATGWVYSGSNWYYLENSGAMKTGWLYQGGKWYYLNQNGAMAANTWVGNYWVGADGAWSKTR</sequence>
<evidence type="ECO:0000256" key="7">
    <source>
        <dbReference type="ARBA" id="ARBA00022801"/>
    </source>
</evidence>
<name>A0ABU8G1D9_9BACI</name>
<evidence type="ECO:0000256" key="6">
    <source>
        <dbReference type="ARBA" id="ARBA00022737"/>
    </source>
</evidence>
<dbReference type="Pfam" id="PF19085">
    <property type="entry name" value="Choline_bind_2"/>
    <property type="match status" value="1"/>
</dbReference>
<dbReference type="Proteomes" id="UP001367922">
    <property type="component" value="Unassembled WGS sequence"/>
</dbReference>
<comment type="caution">
    <text evidence="16">The sequence shown here is derived from an EMBL/GenBank/DDBJ whole genome shotgun (WGS) entry which is preliminary data.</text>
</comment>
<feature type="repeat" description="Cell wall-binding" evidence="10">
    <location>
        <begin position="1181"/>
        <end position="1200"/>
    </location>
</feature>
<dbReference type="PROSITE" id="PS00137">
    <property type="entry name" value="SUBTILASE_HIS"/>
    <property type="match status" value="1"/>
</dbReference>
<dbReference type="PROSITE" id="PS00136">
    <property type="entry name" value="SUBTILASE_ASP"/>
    <property type="match status" value="1"/>
</dbReference>
<evidence type="ECO:0000256" key="8">
    <source>
        <dbReference type="ARBA" id="ARBA00022825"/>
    </source>
</evidence>
<comment type="similarity">
    <text evidence="3 11 12">Belongs to the peptidase S8 family.</text>
</comment>
<keyword evidence="13" id="KW-0732">Signal</keyword>
<dbReference type="InterPro" id="IPR023827">
    <property type="entry name" value="Peptidase_S8_Asp-AS"/>
</dbReference>
<dbReference type="Pfam" id="PF19127">
    <property type="entry name" value="Choline_bind_3"/>
    <property type="match status" value="1"/>
</dbReference>
<evidence type="ECO:0000259" key="15">
    <source>
        <dbReference type="Pfam" id="PF22148"/>
    </source>
</evidence>
<feature type="active site" description="Charge relay system" evidence="11">
    <location>
        <position position="338"/>
    </location>
</feature>
<evidence type="ECO:0000313" key="17">
    <source>
        <dbReference type="Proteomes" id="UP001367922"/>
    </source>
</evidence>
<evidence type="ECO:0000256" key="11">
    <source>
        <dbReference type="PROSITE-ProRule" id="PRU01240"/>
    </source>
</evidence>
<keyword evidence="4" id="KW-0964">Secreted</keyword>
<feature type="repeat" description="Cell wall-binding" evidence="10">
    <location>
        <begin position="1161"/>
        <end position="1180"/>
    </location>
</feature>
<dbReference type="InterPro" id="IPR023828">
    <property type="entry name" value="Peptidase_S8_Ser-AS"/>
</dbReference>
<proteinExistence type="inferred from homology"/>
<evidence type="ECO:0000256" key="10">
    <source>
        <dbReference type="PROSITE-ProRule" id="PRU00591"/>
    </source>
</evidence>
<evidence type="ECO:0000256" key="4">
    <source>
        <dbReference type="ARBA" id="ARBA00022525"/>
    </source>
</evidence>
<dbReference type="PRINTS" id="PR00723">
    <property type="entry name" value="SUBTILISIN"/>
</dbReference>